<evidence type="ECO:0000313" key="1">
    <source>
        <dbReference type="EMBL" id="GAA2351899.1"/>
    </source>
</evidence>
<proteinExistence type="predicted"/>
<dbReference type="Proteomes" id="UP001501444">
    <property type="component" value="Unassembled WGS sequence"/>
</dbReference>
<accession>A0ABN3GHR3</accession>
<dbReference type="RefSeq" id="WP_344614159.1">
    <property type="nucleotide sequence ID" value="NZ_BAAARV010000031.1"/>
</dbReference>
<name>A0ABN3GHR3_9ACTN</name>
<keyword evidence="2" id="KW-1185">Reference proteome</keyword>
<evidence type="ECO:0008006" key="3">
    <source>
        <dbReference type="Google" id="ProtNLM"/>
    </source>
</evidence>
<comment type="caution">
    <text evidence="1">The sequence shown here is derived from an EMBL/GenBank/DDBJ whole genome shotgun (WGS) entry which is preliminary data.</text>
</comment>
<sequence length="375" mass="40638">MTTAATVSDPLLAPLPEPQQYLIDIVADAVIATRAWPVFQYVEAKMDDAGFDANAVMSSMPVISRGQLAYSLIRRTSMLSPDTRIELTVAGMAHAPMLGPTVEMFLAVLAELRSRRVTAGYDPLRVIEVVVSGPQLVSELGLADHPHASLLPSILQGEPSTWHGAGHSDGNSWEHQPSTWLRRFANVAGVDDYLARIRAFVMPDLPAMEPFVASPLSLAAAFDFLDVVWRLEFKERLVTLPSAERLTKLAFDANTAEEFDSRLSGLGEMLKGLRVPGNPDDGVLVRLDAFLTGHLSSEGIARVRVGLKKLQLVTRIRNAAQHAGAATSAAKALPAFGLTYPVTDFSAAWRTVQAHAVEALEAIRDEVSSRSRIVV</sequence>
<dbReference type="EMBL" id="BAAARV010000031">
    <property type="protein sequence ID" value="GAA2351899.1"/>
    <property type="molecule type" value="Genomic_DNA"/>
</dbReference>
<organism evidence="1 2">
    <name type="scientific">Dactylosporangium salmoneum</name>
    <dbReference type="NCBI Taxonomy" id="53361"/>
    <lineage>
        <taxon>Bacteria</taxon>
        <taxon>Bacillati</taxon>
        <taxon>Actinomycetota</taxon>
        <taxon>Actinomycetes</taxon>
        <taxon>Micromonosporales</taxon>
        <taxon>Micromonosporaceae</taxon>
        <taxon>Dactylosporangium</taxon>
    </lineage>
</organism>
<reference evidence="1 2" key="1">
    <citation type="journal article" date="2019" name="Int. J. Syst. Evol. Microbiol.">
        <title>The Global Catalogue of Microorganisms (GCM) 10K type strain sequencing project: providing services to taxonomists for standard genome sequencing and annotation.</title>
        <authorList>
            <consortium name="The Broad Institute Genomics Platform"/>
            <consortium name="The Broad Institute Genome Sequencing Center for Infectious Disease"/>
            <person name="Wu L."/>
            <person name="Ma J."/>
        </authorList>
    </citation>
    <scope>NUCLEOTIDE SEQUENCE [LARGE SCALE GENOMIC DNA]</scope>
    <source>
        <strain evidence="1 2">JCM 3272</strain>
    </source>
</reference>
<gene>
    <name evidence="1" type="ORF">GCM10010170_042260</name>
</gene>
<protein>
    <recommendedName>
        <fullName evidence="3">Apea-like HEPN domain-containing protein</fullName>
    </recommendedName>
</protein>
<evidence type="ECO:0000313" key="2">
    <source>
        <dbReference type="Proteomes" id="UP001501444"/>
    </source>
</evidence>